<keyword evidence="3" id="KW-0472">Membrane</keyword>
<dbReference type="InterPro" id="IPR036514">
    <property type="entry name" value="SGNH_hydro_sf"/>
</dbReference>
<dbReference type="EC" id="3.1.1.3" evidence="5"/>
<evidence type="ECO:0000256" key="1">
    <source>
        <dbReference type="PIRSR" id="PIRSR637460-1"/>
    </source>
</evidence>
<feature type="domain" description="SGNH hydrolase-type esterase" evidence="4">
    <location>
        <begin position="82"/>
        <end position="328"/>
    </location>
</feature>
<evidence type="ECO:0000313" key="5">
    <source>
        <dbReference type="EMBL" id="POM23908.1"/>
    </source>
</evidence>
<dbReference type="GO" id="GO:0019433">
    <property type="term" value="P:triglyceride catabolic process"/>
    <property type="evidence" value="ECO:0007669"/>
    <property type="project" value="TreeGrafter"/>
</dbReference>
<dbReference type="SUPFAM" id="SSF52266">
    <property type="entry name" value="SGNH hydrolase"/>
    <property type="match status" value="1"/>
</dbReference>
<keyword evidence="2" id="KW-1015">Disulfide bond</keyword>
<feature type="active site" evidence="1">
    <location>
        <position position="320"/>
    </location>
</feature>
<evidence type="ECO:0000259" key="4">
    <source>
        <dbReference type="Pfam" id="PF13472"/>
    </source>
</evidence>
<proteinExistence type="predicted"/>
<feature type="disulfide bond" evidence="2">
    <location>
        <begin position="178"/>
        <end position="188"/>
    </location>
</feature>
<feature type="transmembrane region" description="Helical" evidence="3">
    <location>
        <begin position="20"/>
        <end position="42"/>
    </location>
</feature>
<reference evidence="5 6" key="1">
    <citation type="journal article" date="2017" name="Chemistry">
        <title>Isolation, Biosynthesis and Chemical Modifications of Rubterolones A-F: Rare Tropolone Alkaloids from Actinomadura sp. 5-2.</title>
        <authorList>
            <person name="Guo H."/>
            <person name="Benndorf R."/>
            <person name="Leichnitz D."/>
            <person name="Klassen J.L."/>
            <person name="Vollmers J."/>
            <person name="Gorls H."/>
            <person name="Steinacker M."/>
            <person name="Weigel C."/>
            <person name="Dahse H.M."/>
            <person name="Kaster A.K."/>
            <person name="de Beer Z.W."/>
            <person name="Poulsen M."/>
            <person name="Beemelmanns C."/>
        </authorList>
    </citation>
    <scope>NUCLEOTIDE SEQUENCE [LARGE SCALE GENOMIC DNA]</scope>
    <source>
        <strain evidence="5 6">5-2</strain>
    </source>
</reference>
<comment type="caution">
    <text evidence="5">The sequence shown here is derived from an EMBL/GenBank/DDBJ whole genome shotgun (WGS) entry which is preliminary data.</text>
</comment>
<evidence type="ECO:0000256" key="2">
    <source>
        <dbReference type="PIRSR" id="PIRSR637460-2"/>
    </source>
</evidence>
<evidence type="ECO:0000256" key="3">
    <source>
        <dbReference type="SAM" id="Phobius"/>
    </source>
</evidence>
<keyword evidence="5" id="KW-0378">Hydrolase</keyword>
<dbReference type="AlphaFoldDB" id="A0A2P4UFX4"/>
<dbReference type="EMBL" id="MTBP01000002">
    <property type="protein sequence ID" value="POM23908.1"/>
    <property type="molecule type" value="Genomic_DNA"/>
</dbReference>
<dbReference type="Gene3D" id="3.40.50.1110">
    <property type="entry name" value="SGNH hydrolase"/>
    <property type="match status" value="1"/>
</dbReference>
<organism evidence="5 6">
    <name type="scientific">Actinomadura rubteroloni</name>
    <dbReference type="NCBI Taxonomy" id="1926885"/>
    <lineage>
        <taxon>Bacteria</taxon>
        <taxon>Bacillati</taxon>
        <taxon>Actinomycetota</taxon>
        <taxon>Actinomycetes</taxon>
        <taxon>Streptosporangiales</taxon>
        <taxon>Thermomonosporaceae</taxon>
        <taxon>Actinomadura</taxon>
    </lineage>
</organism>
<protein>
    <submittedName>
        <fullName evidence="5">Lipase 1</fullName>
        <ecNumber evidence="5">3.1.1.3</ecNumber>
    </submittedName>
</protein>
<dbReference type="PANTHER" id="PTHR37981">
    <property type="entry name" value="LIPASE 2"/>
    <property type="match status" value="1"/>
</dbReference>
<dbReference type="Pfam" id="PF13472">
    <property type="entry name" value="Lipase_GDSL_2"/>
    <property type="match status" value="1"/>
</dbReference>
<dbReference type="CDD" id="cd01823">
    <property type="entry name" value="SEST_like"/>
    <property type="match status" value="1"/>
</dbReference>
<dbReference type="PANTHER" id="PTHR37981:SF1">
    <property type="entry name" value="SGNH HYDROLASE-TYPE ESTERASE DOMAIN-CONTAINING PROTEIN"/>
    <property type="match status" value="1"/>
</dbReference>
<keyword evidence="3" id="KW-1133">Transmembrane helix</keyword>
<keyword evidence="3" id="KW-0812">Transmembrane</keyword>
<feature type="active site" description="Nucleophile" evidence="1">
    <location>
        <position position="86"/>
    </location>
</feature>
<dbReference type="InterPro" id="IPR037460">
    <property type="entry name" value="SEST-like"/>
</dbReference>
<evidence type="ECO:0000313" key="6">
    <source>
        <dbReference type="Proteomes" id="UP000242367"/>
    </source>
</evidence>
<feature type="disulfide bond" evidence="2">
    <location>
        <begin position="106"/>
        <end position="131"/>
    </location>
</feature>
<dbReference type="GO" id="GO:0004806">
    <property type="term" value="F:triacylglycerol lipase activity"/>
    <property type="evidence" value="ECO:0007669"/>
    <property type="project" value="UniProtKB-EC"/>
</dbReference>
<dbReference type="Proteomes" id="UP000242367">
    <property type="component" value="Unassembled WGS sequence"/>
</dbReference>
<name>A0A2P4UFX4_9ACTN</name>
<accession>A0A2P4UFX4</accession>
<gene>
    <name evidence="5" type="ORF">BTM25_25340</name>
</gene>
<keyword evidence="6" id="KW-1185">Reference proteome</keyword>
<dbReference type="RefSeq" id="WP_103563093.1">
    <property type="nucleotide sequence ID" value="NZ_MTBP01000002.1"/>
</dbReference>
<dbReference type="InterPro" id="IPR013830">
    <property type="entry name" value="SGNH_hydro"/>
</dbReference>
<sequence length="349" mass="36365">MTGPGDWAHRARERFGERAVTAVVLLALVLAAIVPLAVFPAARCAVFGAGCRAPLASVHGDAPRAQKALAPAVAAASGGYAALGDSYSAGVGAETTVADQNSLARCHRTSNAYYHAVAGAFRFASAGFFACSGATVRDVLHGRFGEPPQIDRVHADTTLVTLSVGGNDIGFSRIIAACVVKLPWSGSCTDQGGDIAKRMATLRQTLPDLLDQIARRAPRARILIMGYPRAFSEVNGAVGDNISVSEQQWLNAETHDLDALIKQAAAEADDRIDAADGAGSVEYVDAYSAFAGHEAGSGDPYMNGLAVNLAALEAEPRSFHPTVRGQQALGALFVDQVKKGPGRALHQYG</sequence>